<dbReference type="PROSITE" id="PS50144">
    <property type="entry name" value="MATH"/>
    <property type="match status" value="1"/>
</dbReference>
<dbReference type="eggNOG" id="KOG1987">
    <property type="taxonomic scope" value="Eukaryota"/>
</dbReference>
<evidence type="ECO:0000256" key="3">
    <source>
        <dbReference type="SAM" id="MobiDB-lite"/>
    </source>
</evidence>
<accession>R0HIR8</accession>
<dbReference type="PANTHER" id="PTHR46236">
    <property type="entry name" value="TRAF-LIKE SUPERFAMILY PROTEIN"/>
    <property type="match status" value="1"/>
</dbReference>
<dbReference type="KEGG" id="crb:17887339"/>
<feature type="compositionally biased region" description="Polar residues" evidence="3">
    <location>
        <begin position="155"/>
        <end position="166"/>
    </location>
</feature>
<protein>
    <recommendedName>
        <fullName evidence="4">MATH domain-containing protein</fullName>
    </recommendedName>
</protein>
<reference evidence="6" key="1">
    <citation type="journal article" date="2013" name="Nat. Genet.">
        <title>The Capsella rubella genome and the genomic consequences of rapid mating system evolution.</title>
        <authorList>
            <person name="Slotte T."/>
            <person name="Hazzouri K.M."/>
            <person name="Agren J.A."/>
            <person name="Koenig D."/>
            <person name="Maumus F."/>
            <person name="Guo Y.L."/>
            <person name="Steige K."/>
            <person name="Platts A.E."/>
            <person name="Escobar J.S."/>
            <person name="Newman L.K."/>
            <person name="Wang W."/>
            <person name="Mandakova T."/>
            <person name="Vello E."/>
            <person name="Smith L.M."/>
            <person name="Henz S.R."/>
            <person name="Steffen J."/>
            <person name="Takuno S."/>
            <person name="Brandvain Y."/>
            <person name="Coop G."/>
            <person name="Andolfatto P."/>
            <person name="Hu T.T."/>
            <person name="Blanchette M."/>
            <person name="Clark R.M."/>
            <person name="Quesneville H."/>
            <person name="Nordborg M."/>
            <person name="Gaut B.S."/>
            <person name="Lysak M.A."/>
            <person name="Jenkins J."/>
            <person name="Grimwood J."/>
            <person name="Chapman J."/>
            <person name="Prochnik S."/>
            <person name="Shu S."/>
            <person name="Rokhsar D."/>
            <person name="Schmutz J."/>
            <person name="Weigel D."/>
            <person name="Wright S.I."/>
        </authorList>
    </citation>
    <scope>NUCLEOTIDE SEQUENCE [LARGE SCALE GENOMIC DNA]</scope>
    <source>
        <strain evidence="6">cv. Monte Gargano</strain>
    </source>
</reference>
<dbReference type="SUPFAM" id="SSF49599">
    <property type="entry name" value="TRAF domain-like"/>
    <property type="match status" value="1"/>
</dbReference>
<dbReference type="OrthoDB" id="289038at2759"/>
<dbReference type="Gene3D" id="2.60.210.10">
    <property type="entry name" value="Apoptosis, Tumor Necrosis Factor Receptor Associated Protein 2, Chain A"/>
    <property type="match status" value="1"/>
</dbReference>
<name>R0HIR8_9BRAS</name>
<dbReference type="InterPro" id="IPR008974">
    <property type="entry name" value="TRAF-like"/>
</dbReference>
<dbReference type="STRING" id="81985.R0HIR8"/>
<evidence type="ECO:0000313" key="5">
    <source>
        <dbReference type="EMBL" id="EOA25095.1"/>
    </source>
</evidence>
<organism evidence="5 6">
    <name type="scientific">Capsella rubella</name>
    <dbReference type="NCBI Taxonomy" id="81985"/>
    <lineage>
        <taxon>Eukaryota</taxon>
        <taxon>Viridiplantae</taxon>
        <taxon>Streptophyta</taxon>
        <taxon>Embryophyta</taxon>
        <taxon>Tracheophyta</taxon>
        <taxon>Spermatophyta</taxon>
        <taxon>Magnoliopsida</taxon>
        <taxon>eudicotyledons</taxon>
        <taxon>Gunneridae</taxon>
        <taxon>Pentapetalae</taxon>
        <taxon>rosids</taxon>
        <taxon>malvids</taxon>
        <taxon>Brassicales</taxon>
        <taxon>Brassicaceae</taxon>
        <taxon>Camelineae</taxon>
        <taxon>Capsella</taxon>
    </lineage>
</organism>
<evidence type="ECO:0000313" key="6">
    <source>
        <dbReference type="Proteomes" id="UP000029121"/>
    </source>
</evidence>
<gene>
    <name evidence="5" type="ORF">CARUB_v10018403mg</name>
</gene>
<feature type="coiled-coil region" evidence="2">
    <location>
        <begin position="269"/>
        <end position="310"/>
    </location>
</feature>
<sequence length="324" mass="36359">MGKKVDAKKFTWVIKDICSLQSRKIYSDEFVVDGCKWRLLAFPKGNGVEYFSLYLAVAASKFLPHGWRRHAYFHFTVGNQVYGVLSQARGTKHWFDANASDFGFTSMLPLDKIHEKDGGLLVNGDLTIVAEVAVLEVIGKLDVPEECEETTKALSNLEESNGAESNDSPKEASLEKENIDVNGFRVLPSQVGTVSYIFERHPDIASEFRPKNQHLRSACMNVLLSLIETMCQPSQELSEDDLADANAALDYLADTGMNLSWLDEKLDLLSEKKKKEEAGETRVQEIEEELKKLKLKCADLEVQLEKEKADVSVARTPFSFEDVV</sequence>
<proteinExistence type="predicted"/>
<dbReference type="InterPro" id="IPR002083">
    <property type="entry name" value="MATH/TRAF_dom"/>
</dbReference>
<dbReference type="Pfam" id="PF22486">
    <property type="entry name" value="MATH_2"/>
    <property type="match status" value="1"/>
</dbReference>
<dbReference type="PANTHER" id="PTHR46236:SF35">
    <property type="entry name" value="MATH DOMAIN-CONTAINING PROTEIN"/>
    <property type="match status" value="1"/>
</dbReference>
<feature type="domain" description="MATH" evidence="4">
    <location>
        <begin position="7"/>
        <end position="132"/>
    </location>
</feature>
<feature type="region of interest" description="Disordered" evidence="3">
    <location>
        <begin position="155"/>
        <end position="174"/>
    </location>
</feature>
<evidence type="ECO:0000256" key="1">
    <source>
        <dbReference type="ARBA" id="ARBA00023054"/>
    </source>
</evidence>
<dbReference type="InterPro" id="IPR050804">
    <property type="entry name" value="MCC"/>
</dbReference>
<dbReference type="CDD" id="cd00121">
    <property type="entry name" value="MATH"/>
    <property type="match status" value="1"/>
</dbReference>
<keyword evidence="1 2" id="KW-0175">Coiled coil</keyword>
<dbReference type="SMART" id="SM00061">
    <property type="entry name" value="MATH"/>
    <property type="match status" value="1"/>
</dbReference>
<evidence type="ECO:0000259" key="4">
    <source>
        <dbReference type="PROSITE" id="PS50144"/>
    </source>
</evidence>
<dbReference type="AlphaFoldDB" id="R0HIR8"/>
<keyword evidence="6" id="KW-1185">Reference proteome</keyword>
<dbReference type="EMBL" id="KB870809">
    <property type="protein sequence ID" value="EOA25095.1"/>
    <property type="molecule type" value="Genomic_DNA"/>
</dbReference>
<evidence type="ECO:0000256" key="2">
    <source>
        <dbReference type="SAM" id="Coils"/>
    </source>
</evidence>
<dbReference type="Proteomes" id="UP000029121">
    <property type="component" value="Unassembled WGS sequence"/>
</dbReference>